<evidence type="ECO:0000256" key="7">
    <source>
        <dbReference type="ARBA" id="ARBA00022840"/>
    </source>
</evidence>
<evidence type="ECO:0000256" key="4">
    <source>
        <dbReference type="ARBA" id="ARBA00022679"/>
    </source>
</evidence>
<evidence type="ECO:0000256" key="6">
    <source>
        <dbReference type="ARBA" id="ARBA00022777"/>
    </source>
</evidence>
<reference evidence="13 14" key="1">
    <citation type="submission" date="2011-02" db="EMBL/GenBank/DDBJ databases">
        <authorList>
            <person name="Weinstock G."/>
            <person name="Sodergren E."/>
            <person name="Clifton S."/>
            <person name="Fulton L."/>
            <person name="Fulton B."/>
            <person name="Courtney L."/>
            <person name="Fronick C."/>
            <person name="Harrison M."/>
            <person name="Strong C."/>
            <person name="Farmer C."/>
            <person name="Delahaunty K."/>
            <person name="Markovic C."/>
            <person name="Hall O."/>
            <person name="Minx P."/>
            <person name="Tomlinson C."/>
            <person name="Mitreva M."/>
            <person name="Hou S."/>
            <person name="Chen J."/>
            <person name="Wollam A."/>
            <person name="Pepin K.H."/>
            <person name="Johnson M."/>
            <person name="Bhonagiri V."/>
            <person name="Zhang X."/>
            <person name="Suruliraj S."/>
            <person name="Warren W."/>
            <person name="Chinwalla A."/>
            <person name="Mardis E.R."/>
            <person name="Wilson R.K."/>
        </authorList>
    </citation>
    <scope>NUCLEOTIDE SEQUENCE [LARGE SCALE GENOMIC DNA]</scope>
    <source>
        <strain evidence="13 14">YIT 12056</strain>
    </source>
</reference>
<evidence type="ECO:0000313" key="13">
    <source>
        <dbReference type="EMBL" id="EGF53891.1"/>
    </source>
</evidence>
<feature type="binding site" evidence="9">
    <location>
        <begin position="117"/>
        <end position="127"/>
    </location>
    <ligand>
        <name>ATP</name>
        <dbReference type="ChEBI" id="CHEBI:30616"/>
    </ligand>
</feature>
<evidence type="ECO:0000256" key="8">
    <source>
        <dbReference type="ARBA" id="ARBA00032554"/>
    </source>
</evidence>
<comment type="pathway">
    <text evidence="9">Isoprenoid biosynthesis; isopentenyl diphosphate biosynthesis via DXP pathway; isopentenyl diphosphate from 1-deoxy-D-xylulose 5-phosphate: step 3/6.</text>
</comment>
<dbReference type="InterPro" id="IPR036554">
    <property type="entry name" value="GHMP_kinase_C_sf"/>
</dbReference>
<evidence type="ECO:0000259" key="11">
    <source>
        <dbReference type="Pfam" id="PF00288"/>
    </source>
</evidence>
<dbReference type="EC" id="2.7.1.148" evidence="2 9"/>
<evidence type="ECO:0000256" key="1">
    <source>
        <dbReference type="ARBA" id="ARBA00009684"/>
    </source>
</evidence>
<organism evidence="13 14">
    <name type="scientific">Bacteroides clarus YIT 12056</name>
    <dbReference type="NCBI Taxonomy" id="762984"/>
    <lineage>
        <taxon>Bacteria</taxon>
        <taxon>Pseudomonadati</taxon>
        <taxon>Bacteroidota</taxon>
        <taxon>Bacteroidia</taxon>
        <taxon>Bacteroidales</taxon>
        <taxon>Bacteroidaceae</taxon>
        <taxon>Bacteroides</taxon>
    </lineage>
</organism>
<dbReference type="Gene3D" id="3.30.230.10">
    <property type="match status" value="1"/>
</dbReference>
<evidence type="ECO:0000256" key="2">
    <source>
        <dbReference type="ARBA" id="ARBA00012052"/>
    </source>
</evidence>
<keyword evidence="7 9" id="KW-0067">ATP-binding</keyword>
<keyword evidence="5 9" id="KW-0547">Nucleotide-binding</keyword>
<evidence type="ECO:0000259" key="12">
    <source>
        <dbReference type="Pfam" id="PF08544"/>
    </source>
</evidence>
<dbReference type="SUPFAM" id="SSF54211">
    <property type="entry name" value="Ribosomal protein S5 domain 2-like"/>
    <property type="match status" value="1"/>
</dbReference>
<dbReference type="Pfam" id="PF08544">
    <property type="entry name" value="GHMP_kinases_C"/>
    <property type="match status" value="1"/>
</dbReference>
<evidence type="ECO:0000313" key="14">
    <source>
        <dbReference type="Proteomes" id="UP000010321"/>
    </source>
</evidence>
<dbReference type="PANTHER" id="PTHR43527:SF2">
    <property type="entry name" value="4-DIPHOSPHOCYTIDYL-2-C-METHYL-D-ERYTHRITOL KINASE, CHLOROPLASTIC"/>
    <property type="match status" value="1"/>
</dbReference>
<keyword evidence="4 9" id="KW-0808">Transferase</keyword>
<evidence type="ECO:0000256" key="5">
    <source>
        <dbReference type="ARBA" id="ARBA00022741"/>
    </source>
</evidence>
<comment type="caution">
    <text evidence="13">The sequence shown here is derived from an EMBL/GenBank/DDBJ whole genome shotgun (WGS) entry which is preliminary data.</text>
</comment>
<dbReference type="Gene3D" id="3.30.70.890">
    <property type="entry name" value="GHMP kinase, C-terminal domain"/>
    <property type="match status" value="1"/>
</dbReference>
<gene>
    <name evidence="9" type="primary">ispE</name>
    <name evidence="13" type="ORF">HMPREF9445_00627</name>
</gene>
<protein>
    <recommendedName>
        <fullName evidence="3 9">4-diphosphocytidyl-2-C-methyl-D-erythritol kinase</fullName>
        <shortName evidence="9">CMK</shortName>
        <ecNumber evidence="2 9">2.7.1.148</ecNumber>
    </recommendedName>
    <alternativeName>
        <fullName evidence="8 9">4-(cytidine-5'-diphospho)-2-C-methyl-D-erythritol kinase</fullName>
    </alternativeName>
</protein>
<keyword evidence="6 9" id="KW-0418">Kinase</keyword>
<keyword evidence="10" id="KW-1133">Transmembrane helix</keyword>
<dbReference type="InterPro" id="IPR006204">
    <property type="entry name" value="GHMP_kinase_N_dom"/>
</dbReference>
<dbReference type="SUPFAM" id="SSF55060">
    <property type="entry name" value="GHMP Kinase, C-terminal domain"/>
    <property type="match status" value="1"/>
</dbReference>
<dbReference type="InterPro" id="IPR014721">
    <property type="entry name" value="Ribsml_uS5_D2-typ_fold_subgr"/>
</dbReference>
<dbReference type="Pfam" id="PF00288">
    <property type="entry name" value="GHMP_kinases_N"/>
    <property type="match status" value="1"/>
</dbReference>
<dbReference type="PANTHER" id="PTHR43527">
    <property type="entry name" value="4-DIPHOSPHOCYTIDYL-2-C-METHYL-D-ERYTHRITOL KINASE, CHLOROPLASTIC"/>
    <property type="match status" value="1"/>
</dbReference>
<name>A0ABP2KUN8_9BACE</name>
<dbReference type="EMBL" id="AFBM01000007">
    <property type="protein sequence ID" value="EGF53891.1"/>
    <property type="molecule type" value="Genomic_DNA"/>
</dbReference>
<keyword evidence="10" id="KW-0812">Transmembrane</keyword>
<evidence type="ECO:0000256" key="9">
    <source>
        <dbReference type="HAMAP-Rule" id="MF_00061"/>
    </source>
</evidence>
<dbReference type="NCBIfam" id="TIGR00154">
    <property type="entry name" value="ispE"/>
    <property type="match status" value="1"/>
</dbReference>
<keyword evidence="9" id="KW-0414">Isoprene biosynthesis</keyword>
<accession>A0ABP2KUN8</accession>
<evidence type="ECO:0000256" key="10">
    <source>
        <dbReference type="SAM" id="Phobius"/>
    </source>
</evidence>
<comment type="catalytic activity">
    <reaction evidence="9">
        <text>4-CDP-2-C-methyl-D-erythritol + ATP = 4-CDP-2-C-methyl-D-erythritol 2-phosphate + ADP + H(+)</text>
        <dbReference type="Rhea" id="RHEA:18437"/>
        <dbReference type="ChEBI" id="CHEBI:15378"/>
        <dbReference type="ChEBI" id="CHEBI:30616"/>
        <dbReference type="ChEBI" id="CHEBI:57823"/>
        <dbReference type="ChEBI" id="CHEBI:57919"/>
        <dbReference type="ChEBI" id="CHEBI:456216"/>
        <dbReference type="EC" id="2.7.1.148"/>
    </reaction>
</comment>
<feature type="active site" evidence="9">
    <location>
        <position position="31"/>
    </location>
</feature>
<keyword evidence="10" id="KW-0472">Membrane</keyword>
<evidence type="ECO:0000256" key="3">
    <source>
        <dbReference type="ARBA" id="ARBA00017473"/>
    </source>
</evidence>
<feature type="domain" description="GHMP kinase C-terminal" evidence="12">
    <location>
        <begin position="226"/>
        <end position="279"/>
    </location>
</feature>
<feature type="transmembrane region" description="Helical" evidence="10">
    <location>
        <begin position="6"/>
        <end position="27"/>
    </location>
</feature>
<comment type="similarity">
    <text evidence="1 9">Belongs to the GHMP kinase family. IspE subfamily.</text>
</comment>
<keyword evidence="14" id="KW-1185">Reference proteome</keyword>
<comment type="function">
    <text evidence="9">Catalyzes the phosphorylation of the position 2 hydroxy group of 4-diphosphocytidyl-2C-methyl-D-erythritol.</text>
</comment>
<proteinExistence type="inferred from homology"/>
<dbReference type="InterPro" id="IPR013750">
    <property type="entry name" value="GHMP_kinase_C_dom"/>
</dbReference>
<dbReference type="HAMAP" id="MF_00061">
    <property type="entry name" value="IspE"/>
    <property type="match status" value="1"/>
</dbReference>
<feature type="domain" description="GHMP kinase N-terminal" evidence="11">
    <location>
        <begin position="90"/>
        <end position="164"/>
    </location>
</feature>
<dbReference type="GO" id="GO:0016301">
    <property type="term" value="F:kinase activity"/>
    <property type="evidence" value="ECO:0007669"/>
    <property type="project" value="UniProtKB-KW"/>
</dbReference>
<dbReference type="InterPro" id="IPR020568">
    <property type="entry name" value="Ribosomal_Su5_D2-typ_SF"/>
</dbReference>
<dbReference type="PIRSF" id="PIRSF010376">
    <property type="entry name" value="IspE"/>
    <property type="match status" value="1"/>
</dbReference>
<feature type="active site" evidence="9">
    <location>
        <position position="159"/>
    </location>
</feature>
<sequence length="299" mass="33243">MSGAALAARFLFFNFQFLILGLTMLTFPNAKINLGLNITEKRPDGYHNLETIFYPIPIEDALEINPLHDGDGKYCLHQAGIEIAGEAENNLVVKAYKLLDELFDLPPVDIHLFKRIPSGAGLGGGSADAAFMLKLLNEKFNLGLSLDKLEEHAARLGADCAFFIRNAPTYAEGIGNIFSPVSLSLKGYQLWLVKPDIFVSTRDAFSQIKPRRPQRSLKETIQLPVKEWREYMMNDFEESVFPQFPAIGEIKEEMYRQGAVYASMSGSGSSVYGLFAADAVLPDIDFGKKAFSYKGRLNV</sequence>
<dbReference type="Proteomes" id="UP000010321">
    <property type="component" value="Unassembled WGS sequence"/>
</dbReference>
<dbReference type="InterPro" id="IPR004424">
    <property type="entry name" value="IspE"/>
</dbReference>